<dbReference type="Proteomes" id="UP001241092">
    <property type="component" value="Chromosome"/>
</dbReference>
<keyword evidence="1" id="KW-0812">Transmembrane</keyword>
<accession>A0AAI8TUV7</accession>
<evidence type="ECO:0000313" key="2">
    <source>
        <dbReference type="EMBL" id="BDY31398.1"/>
    </source>
</evidence>
<evidence type="ECO:0000313" key="3">
    <source>
        <dbReference type="Proteomes" id="UP001241092"/>
    </source>
</evidence>
<dbReference type="AlphaFoldDB" id="A0AAI8TUV7"/>
<gene>
    <name evidence="2" type="ORF">hbim_05350</name>
</gene>
<keyword evidence="1" id="KW-1133">Transmembrane helix</keyword>
<feature type="transmembrane region" description="Helical" evidence="1">
    <location>
        <begin position="116"/>
        <end position="134"/>
    </location>
</feature>
<proteinExistence type="predicted"/>
<evidence type="ECO:0000256" key="1">
    <source>
        <dbReference type="SAM" id="Phobius"/>
    </source>
</evidence>
<name>A0AAI8TUV7_MYCME</name>
<feature type="transmembrane region" description="Helical" evidence="1">
    <location>
        <begin position="90"/>
        <end position="110"/>
    </location>
</feature>
<reference evidence="2" key="1">
    <citation type="submission" date="2023-03" db="EMBL/GenBank/DDBJ databases">
        <title>Draft genome sequence of a Mycolicibacterium mageritense strain H4_3_1 isolated from a hybrid biological-inorganic system reactor.</title>
        <authorList>
            <person name="Feng X."/>
            <person name="Kazama D."/>
            <person name="Sato K."/>
            <person name="Kobayashi H."/>
        </authorList>
    </citation>
    <scope>NUCLEOTIDE SEQUENCE</scope>
    <source>
        <strain evidence="2">H4_3_1</strain>
    </source>
</reference>
<dbReference type="EMBL" id="AP027452">
    <property type="protein sequence ID" value="BDY31398.1"/>
    <property type="molecule type" value="Genomic_DNA"/>
</dbReference>
<protein>
    <submittedName>
        <fullName evidence="2">Uncharacterized protein</fullName>
    </submittedName>
</protein>
<organism evidence="2 3">
    <name type="scientific">Mycolicibacterium mageritense</name>
    <name type="common">Mycobacterium mageritense</name>
    <dbReference type="NCBI Taxonomy" id="53462"/>
    <lineage>
        <taxon>Bacteria</taxon>
        <taxon>Bacillati</taxon>
        <taxon>Actinomycetota</taxon>
        <taxon>Actinomycetes</taxon>
        <taxon>Mycobacteriales</taxon>
        <taxon>Mycobacteriaceae</taxon>
        <taxon>Mycolicibacterium</taxon>
    </lineage>
</organism>
<keyword evidence="1" id="KW-0472">Membrane</keyword>
<sequence length="135" mass="14922">MKRRIAHAMRRVARTLIRWSCRLDPVTLYTKGRVEQTGVDLANRTIQYAGQLAGMGWAARVVEGLAGANPSLPNRGPARKPSLRERVADWLELTDYGYGLGLLAGVGASVAAIFQLWWLAAPLIIAAFLLCWWFG</sequence>